<reference evidence="2" key="1">
    <citation type="submission" date="2018-05" db="EMBL/GenBank/DDBJ databases">
        <authorList>
            <person name="Lanie J.A."/>
            <person name="Ng W.-L."/>
            <person name="Kazmierczak K.M."/>
            <person name="Andrzejewski T.M."/>
            <person name="Davidsen T.M."/>
            <person name="Wayne K.J."/>
            <person name="Tettelin H."/>
            <person name="Glass J.I."/>
            <person name="Rusch D."/>
            <person name="Podicherti R."/>
            <person name="Tsui H.-C.T."/>
            <person name="Winkler M.E."/>
        </authorList>
    </citation>
    <scope>NUCLEOTIDE SEQUENCE</scope>
</reference>
<sequence>MLKVSELCAISPSEFTFKELSTSLCNLPESFMFQYRRKNLLSTEVKGELILLQKICKKRKINLVLNSYHPLEYLKYSSGLHLTNSDLKNIKSKPNVHVKCVGASCHKIEDLEKAEKLGLDYVFLS</sequence>
<evidence type="ECO:0000313" key="2">
    <source>
        <dbReference type="EMBL" id="SVB13138.1"/>
    </source>
</evidence>
<dbReference type="EMBL" id="UINC01029799">
    <property type="protein sequence ID" value="SVB13138.1"/>
    <property type="molecule type" value="Genomic_DNA"/>
</dbReference>
<accession>A0A382BH41</accession>
<feature type="domain" description="Thiamine phosphate synthase/TenI" evidence="1">
    <location>
        <begin position="31"/>
        <end position="124"/>
    </location>
</feature>
<dbReference type="InterPro" id="IPR036206">
    <property type="entry name" value="ThiamineP_synth_sf"/>
</dbReference>
<dbReference type="Pfam" id="PF02581">
    <property type="entry name" value="TMP-TENI"/>
    <property type="match status" value="1"/>
</dbReference>
<dbReference type="AlphaFoldDB" id="A0A382BH41"/>
<dbReference type="CDD" id="cd00564">
    <property type="entry name" value="TMP_TenI"/>
    <property type="match status" value="1"/>
</dbReference>
<organism evidence="2">
    <name type="scientific">marine metagenome</name>
    <dbReference type="NCBI Taxonomy" id="408172"/>
    <lineage>
        <taxon>unclassified sequences</taxon>
        <taxon>metagenomes</taxon>
        <taxon>ecological metagenomes</taxon>
    </lineage>
</organism>
<dbReference type="InterPro" id="IPR013785">
    <property type="entry name" value="Aldolase_TIM"/>
</dbReference>
<evidence type="ECO:0000259" key="1">
    <source>
        <dbReference type="Pfam" id="PF02581"/>
    </source>
</evidence>
<dbReference type="GO" id="GO:0009228">
    <property type="term" value="P:thiamine biosynthetic process"/>
    <property type="evidence" value="ECO:0007669"/>
    <property type="project" value="UniProtKB-KW"/>
</dbReference>
<protein>
    <recommendedName>
        <fullName evidence="1">Thiamine phosphate synthase/TenI domain-containing protein</fullName>
    </recommendedName>
</protein>
<dbReference type="SUPFAM" id="SSF51391">
    <property type="entry name" value="Thiamin phosphate synthase"/>
    <property type="match status" value="1"/>
</dbReference>
<dbReference type="Gene3D" id="3.20.20.70">
    <property type="entry name" value="Aldolase class I"/>
    <property type="match status" value="1"/>
</dbReference>
<proteinExistence type="predicted"/>
<feature type="non-terminal residue" evidence="2">
    <location>
        <position position="125"/>
    </location>
</feature>
<name>A0A382BH41_9ZZZZ</name>
<gene>
    <name evidence="2" type="ORF">METZ01_LOCUS165992</name>
</gene>
<dbReference type="InterPro" id="IPR022998">
    <property type="entry name" value="ThiamineP_synth_TenI"/>
</dbReference>